<dbReference type="Proteomes" id="UP000183299">
    <property type="component" value="Unassembled WGS sequence"/>
</dbReference>
<protein>
    <recommendedName>
        <fullName evidence="4">NfeD-like C-terminal, partner-binding</fullName>
    </recommendedName>
</protein>
<accession>A0A1I3W5P7</accession>
<evidence type="ECO:0000313" key="2">
    <source>
        <dbReference type="EMBL" id="SFK02629.1"/>
    </source>
</evidence>
<reference evidence="2 3" key="1">
    <citation type="submission" date="2016-10" db="EMBL/GenBank/DDBJ databases">
        <authorList>
            <person name="de Groot N.N."/>
        </authorList>
    </citation>
    <scope>NUCLEOTIDE SEQUENCE [LARGE SCALE GENOMIC DNA]</scope>
    <source>
        <strain evidence="2 3">CGMCC 1.8891</strain>
    </source>
</reference>
<dbReference type="GeneID" id="98666443"/>
<feature type="transmembrane region" description="Helical" evidence="1">
    <location>
        <begin position="12"/>
        <end position="28"/>
    </location>
</feature>
<dbReference type="RefSeq" id="WP_231730587.1">
    <property type="nucleotide sequence ID" value="NZ_FORY01000021.1"/>
</dbReference>
<feature type="transmembrane region" description="Helical" evidence="1">
    <location>
        <begin position="35"/>
        <end position="54"/>
    </location>
</feature>
<organism evidence="2 3">
    <name type="scientific">Celeribacter halophilus</name>
    <dbReference type="NCBI Taxonomy" id="576117"/>
    <lineage>
        <taxon>Bacteria</taxon>
        <taxon>Pseudomonadati</taxon>
        <taxon>Pseudomonadota</taxon>
        <taxon>Alphaproteobacteria</taxon>
        <taxon>Rhodobacterales</taxon>
        <taxon>Roseobacteraceae</taxon>
        <taxon>Celeribacter</taxon>
    </lineage>
</organism>
<evidence type="ECO:0008006" key="4">
    <source>
        <dbReference type="Google" id="ProtNLM"/>
    </source>
</evidence>
<dbReference type="STRING" id="576117.SAMN04488138_1217"/>
<dbReference type="EMBL" id="FORY01000021">
    <property type="protein sequence ID" value="SFK02629.1"/>
    <property type="molecule type" value="Genomic_DNA"/>
</dbReference>
<keyword evidence="3" id="KW-1185">Reference proteome</keyword>
<proteinExistence type="predicted"/>
<sequence>MEAAAMENISLLQQWWVWAVAAIALMGLEVMAPGFIFLGFGVGAGIVALLLALGLFGSNIAVVLLVFAVLSMLAWFAMRQLLGVRKGQVKVWDKDINDDV</sequence>
<evidence type="ECO:0000313" key="3">
    <source>
        <dbReference type="Proteomes" id="UP000183299"/>
    </source>
</evidence>
<dbReference type="AlphaFoldDB" id="A0A1I3W5P7"/>
<keyword evidence="1" id="KW-1133">Transmembrane helix</keyword>
<evidence type="ECO:0000256" key="1">
    <source>
        <dbReference type="SAM" id="Phobius"/>
    </source>
</evidence>
<feature type="transmembrane region" description="Helical" evidence="1">
    <location>
        <begin position="60"/>
        <end position="78"/>
    </location>
</feature>
<keyword evidence="1" id="KW-0812">Transmembrane</keyword>
<gene>
    <name evidence="2" type="ORF">SAMN04488138_1217</name>
</gene>
<keyword evidence="1" id="KW-0472">Membrane</keyword>
<name>A0A1I3W5P7_9RHOB</name>